<dbReference type="GO" id="GO:0000976">
    <property type="term" value="F:transcription cis-regulatory region binding"/>
    <property type="evidence" value="ECO:0000318"/>
    <property type="project" value="GO_Central"/>
</dbReference>
<keyword evidence="7" id="KW-0804">Transcription</keyword>
<feature type="region of interest" description="Disordered" evidence="10">
    <location>
        <begin position="78"/>
        <end position="97"/>
    </location>
</feature>
<keyword evidence="3 9" id="KW-0863">Zinc-finger</keyword>
<sequence>MDWGDMKIPSWDLSELEHDTEPNIGVTASSSGGGGSGGMGHRKIETDCSVDLKLGGLEDFGCSSSSRWKDHLKIPTLAVSTNHPGPSRRSRAQNNGSQKVSCLVDGCKSDLSNCRDYHRRHKVCEAHSKTPVVFVAGQEQRFCQQCSRFHQLVEFDEVKRSCRKRLDGHNKRRRKPQPEALRTGSLLPNLQVPQFSSYSHMFPATVPDPMWGGSVVKEEDNILYRFHQPPLHFNLNRQHSFPPPESSSYARSYPEGKSFPFLQDHDAAAAGVGGERSLGLQTSCCQPLINTISFSGSNSNSNGSKFFSSHRHHQQQHQQQSRGLTQVRDSDCALSLLSSPTQTPSVDHHHIPVGQPLAQSLQQQFRGLISYPPRSQSSNNVSTTGFSCSGMENEHVVSNVLVSGATNDVTDLQCSGTFHPPSSSALPFSWPQ</sequence>
<dbReference type="PANTHER" id="PTHR31251:SF208">
    <property type="entry name" value="SQUAMOSA PROMOTER-BINDING-LIKE PROTEIN 18"/>
    <property type="match status" value="1"/>
</dbReference>
<evidence type="ECO:0000256" key="3">
    <source>
        <dbReference type="ARBA" id="ARBA00022771"/>
    </source>
</evidence>
<evidence type="ECO:0000256" key="10">
    <source>
        <dbReference type="SAM" id="MobiDB-lite"/>
    </source>
</evidence>
<protein>
    <submittedName>
        <fullName evidence="12">Squamosa promoter-binding protein</fullName>
    </submittedName>
</protein>
<proteinExistence type="predicted"/>
<dbReference type="OMA" id="CSGMENE"/>
<evidence type="ECO:0000256" key="7">
    <source>
        <dbReference type="ARBA" id="ARBA00023163"/>
    </source>
</evidence>
<evidence type="ECO:0000256" key="2">
    <source>
        <dbReference type="ARBA" id="ARBA00022723"/>
    </source>
</evidence>
<accession>A0A0K9PFL3</accession>
<feature type="region of interest" description="Disordered" evidence="10">
    <location>
        <begin position="300"/>
        <end position="325"/>
    </location>
</feature>
<dbReference type="InterPro" id="IPR044817">
    <property type="entry name" value="SBP-like"/>
</dbReference>
<dbReference type="FunFam" id="4.10.1100.10:FF:000001">
    <property type="entry name" value="Squamosa promoter-binding-like protein 14"/>
    <property type="match status" value="1"/>
</dbReference>
<dbReference type="GO" id="GO:0008270">
    <property type="term" value="F:zinc ion binding"/>
    <property type="evidence" value="ECO:0007669"/>
    <property type="project" value="UniProtKB-KW"/>
</dbReference>
<keyword evidence="8" id="KW-0539">Nucleus</keyword>
<organism evidence="12 13">
    <name type="scientific">Zostera marina</name>
    <name type="common">Eelgrass</name>
    <dbReference type="NCBI Taxonomy" id="29655"/>
    <lineage>
        <taxon>Eukaryota</taxon>
        <taxon>Viridiplantae</taxon>
        <taxon>Streptophyta</taxon>
        <taxon>Embryophyta</taxon>
        <taxon>Tracheophyta</taxon>
        <taxon>Spermatophyta</taxon>
        <taxon>Magnoliopsida</taxon>
        <taxon>Liliopsida</taxon>
        <taxon>Zosteraceae</taxon>
        <taxon>Zostera</taxon>
    </lineage>
</organism>
<evidence type="ECO:0000256" key="5">
    <source>
        <dbReference type="ARBA" id="ARBA00023015"/>
    </source>
</evidence>
<feature type="region of interest" description="Disordered" evidence="10">
    <location>
        <begin position="167"/>
        <end position="186"/>
    </location>
</feature>
<evidence type="ECO:0000313" key="12">
    <source>
        <dbReference type="EMBL" id="KMZ67032.1"/>
    </source>
</evidence>
<dbReference type="GO" id="GO:0001216">
    <property type="term" value="F:DNA-binding transcription activator activity"/>
    <property type="evidence" value="ECO:0000318"/>
    <property type="project" value="GO_Central"/>
</dbReference>
<comment type="caution">
    <text evidence="12">The sequence shown here is derived from an EMBL/GenBank/DDBJ whole genome shotgun (WGS) entry which is preliminary data.</text>
</comment>
<dbReference type="Pfam" id="PF03110">
    <property type="entry name" value="SBP"/>
    <property type="match status" value="1"/>
</dbReference>
<keyword evidence="5" id="KW-0805">Transcription regulation</keyword>
<dbReference type="GO" id="GO:0005634">
    <property type="term" value="C:nucleus"/>
    <property type="evidence" value="ECO:0000318"/>
    <property type="project" value="GO_Central"/>
</dbReference>
<dbReference type="Proteomes" id="UP000036987">
    <property type="component" value="Unassembled WGS sequence"/>
</dbReference>
<evidence type="ECO:0000313" key="13">
    <source>
        <dbReference type="Proteomes" id="UP000036987"/>
    </source>
</evidence>
<name>A0A0K9PFL3_ZOSMR</name>
<evidence type="ECO:0000259" key="11">
    <source>
        <dbReference type="PROSITE" id="PS51141"/>
    </source>
</evidence>
<evidence type="ECO:0000256" key="4">
    <source>
        <dbReference type="ARBA" id="ARBA00022833"/>
    </source>
</evidence>
<reference evidence="13" key="1">
    <citation type="journal article" date="2016" name="Nature">
        <title>The genome of the seagrass Zostera marina reveals angiosperm adaptation to the sea.</title>
        <authorList>
            <person name="Olsen J.L."/>
            <person name="Rouze P."/>
            <person name="Verhelst B."/>
            <person name="Lin Y.-C."/>
            <person name="Bayer T."/>
            <person name="Collen J."/>
            <person name="Dattolo E."/>
            <person name="De Paoli E."/>
            <person name="Dittami S."/>
            <person name="Maumus F."/>
            <person name="Michel G."/>
            <person name="Kersting A."/>
            <person name="Lauritano C."/>
            <person name="Lohaus R."/>
            <person name="Toepel M."/>
            <person name="Tonon T."/>
            <person name="Vanneste K."/>
            <person name="Amirebrahimi M."/>
            <person name="Brakel J."/>
            <person name="Bostroem C."/>
            <person name="Chovatia M."/>
            <person name="Grimwood J."/>
            <person name="Jenkins J.W."/>
            <person name="Jueterbock A."/>
            <person name="Mraz A."/>
            <person name="Stam W.T."/>
            <person name="Tice H."/>
            <person name="Bornberg-Bauer E."/>
            <person name="Green P.J."/>
            <person name="Pearson G.A."/>
            <person name="Procaccini G."/>
            <person name="Duarte C.M."/>
            <person name="Schmutz J."/>
            <person name="Reusch T.B.H."/>
            <person name="Van de Peer Y."/>
        </authorList>
    </citation>
    <scope>NUCLEOTIDE SEQUENCE [LARGE SCALE GENOMIC DNA]</scope>
    <source>
        <strain evidence="13">cv. Finnish</strain>
    </source>
</reference>
<keyword evidence="6" id="KW-0238">DNA-binding</keyword>
<gene>
    <name evidence="12" type="ORF">ZOSMA_27G00800</name>
</gene>
<dbReference type="AlphaFoldDB" id="A0A0K9PFL3"/>
<evidence type="ECO:0000256" key="6">
    <source>
        <dbReference type="ARBA" id="ARBA00023125"/>
    </source>
</evidence>
<dbReference type="SUPFAM" id="SSF103612">
    <property type="entry name" value="SBT domain"/>
    <property type="match status" value="1"/>
</dbReference>
<evidence type="ECO:0000256" key="8">
    <source>
        <dbReference type="ARBA" id="ARBA00023242"/>
    </source>
</evidence>
<dbReference type="InterPro" id="IPR036893">
    <property type="entry name" value="SBP_sf"/>
</dbReference>
<dbReference type="EMBL" id="LFYR01000932">
    <property type="protein sequence ID" value="KMZ67032.1"/>
    <property type="molecule type" value="Genomic_DNA"/>
</dbReference>
<dbReference type="Gene3D" id="4.10.1100.10">
    <property type="entry name" value="Transcription factor, SBP-box domain"/>
    <property type="match status" value="1"/>
</dbReference>
<dbReference type="STRING" id="29655.A0A0K9PFL3"/>
<dbReference type="PANTHER" id="PTHR31251">
    <property type="entry name" value="SQUAMOSA PROMOTER-BINDING-LIKE PROTEIN 4"/>
    <property type="match status" value="1"/>
</dbReference>
<keyword evidence="4" id="KW-0862">Zinc</keyword>
<evidence type="ECO:0000256" key="1">
    <source>
        <dbReference type="ARBA" id="ARBA00004123"/>
    </source>
</evidence>
<comment type="subcellular location">
    <subcellularLocation>
        <location evidence="1">Nucleus</location>
    </subcellularLocation>
</comment>
<dbReference type="OrthoDB" id="514967at2759"/>
<keyword evidence="2" id="KW-0479">Metal-binding</keyword>
<feature type="domain" description="SBP-type" evidence="11">
    <location>
        <begin position="99"/>
        <end position="176"/>
    </location>
</feature>
<dbReference type="PROSITE" id="PS51141">
    <property type="entry name" value="ZF_SBP"/>
    <property type="match status" value="1"/>
</dbReference>
<dbReference type="InterPro" id="IPR004333">
    <property type="entry name" value="SBP_dom"/>
</dbReference>
<keyword evidence="13" id="KW-1185">Reference proteome</keyword>
<evidence type="ECO:0000256" key="9">
    <source>
        <dbReference type="PROSITE-ProRule" id="PRU00470"/>
    </source>
</evidence>